<evidence type="ECO:0000256" key="3">
    <source>
        <dbReference type="PROSITE-ProRule" id="PRU01191"/>
    </source>
</evidence>
<name>S8CET2_9LAMI</name>
<evidence type="ECO:0000313" key="5">
    <source>
        <dbReference type="EMBL" id="EPS63021.1"/>
    </source>
</evidence>
<evidence type="ECO:0000313" key="6">
    <source>
        <dbReference type="Proteomes" id="UP000015453"/>
    </source>
</evidence>
<dbReference type="Proteomes" id="UP000015453">
    <property type="component" value="Unassembled WGS sequence"/>
</dbReference>
<feature type="region of interest" description="Leucine repeat II (LRII)" evidence="3">
    <location>
        <begin position="320"/>
        <end position="352"/>
    </location>
</feature>
<comment type="caution">
    <text evidence="5">The sequence shown here is derived from an EMBL/GenBank/DDBJ whole genome shotgun (WGS) entry which is preliminary data.</text>
</comment>
<feature type="region of interest" description="Disordered" evidence="4">
    <location>
        <begin position="1"/>
        <end position="74"/>
    </location>
</feature>
<proteinExistence type="inferred from homology"/>
<comment type="similarity">
    <text evidence="3">Belongs to the GRAS family.</text>
</comment>
<dbReference type="OrthoDB" id="764992at2759"/>
<evidence type="ECO:0000256" key="1">
    <source>
        <dbReference type="ARBA" id="ARBA00023015"/>
    </source>
</evidence>
<organism evidence="5 6">
    <name type="scientific">Genlisea aurea</name>
    <dbReference type="NCBI Taxonomy" id="192259"/>
    <lineage>
        <taxon>Eukaryota</taxon>
        <taxon>Viridiplantae</taxon>
        <taxon>Streptophyta</taxon>
        <taxon>Embryophyta</taxon>
        <taxon>Tracheophyta</taxon>
        <taxon>Spermatophyta</taxon>
        <taxon>Magnoliopsida</taxon>
        <taxon>eudicotyledons</taxon>
        <taxon>Gunneridae</taxon>
        <taxon>Pentapetalae</taxon>
        <taxon>asterids</taxon>
        <taxon>lamiids</taxon>
        <taxon>Lamiales</taxon>
        <taxon>Lentibulariaceae</taxon>
        <taxon>Genlisea</taxon>
    </lineage>
</organism>
<dbReference type="PROSITE" id="PS50985">
    <property type="entry name" value="GRAS"/>
    <property type="match status" value="1"/>
</dbReference>
<reference evidence="5 6" key="1">
    <citation type="journal article" date="2013" name="BMC Genomics">
        <title>The miniature genome of a carnivorous plant Genlisea aurea contains a low number of genes and short non-coding sequences.</title>
        <authorList>
            <person name="Leushkin E.V."/>
            <person name="Sutormin R.A."/>
            <person name="Nabieva E.R."/>
            <person name="Penin A.A."/>
            <person name="Kondrashov A.S."/>
            <person name="Logacheva M.D."/>
        </authorList>
    </citation>
    <scope>NUCLEOTIDE SEQUENCE [LARGE SCALE GENOMIC DNA]</scope>
</reference>
<dbReference type="Pfam" id="PF03514">
    <property type="entry name" value="GRAS"/>
    <property type="match status" value="1"/>
</dbReference>
<keyword evidence="2" id="KW-0804">Transcription</keyword>
<protein>
    <submittedName>
        <fullName evidence="5">Uncharacterized protein</fullName>
    </submittedName>
</protein>
<keyword evidence="1" id="KW-0805">Transcription regulation</keyword>
<keyword evidence="6" id="KW-1185">Reference proteome</keyword>
<evidence type="ECO:0000256" key="2">
    <source>
        <dbReference type="ARBA" id="ARBA00023163"/>
    </source>
</evidence>
<dbReference type="PANTHER" id="PTHR31636">
    <property type="entry name" value="OSJNBA0084A10.13 PROTEIN-RELATED"/>
    <property type="match status" value="1"/>
</dbReference>
<dbReference type="EMBL" id="AUSU01005742">
    <property type="protein sequence ID" value="EPS63021.1"/>
    <property type="molecule type" value="Genomic_DNA"/>
</dbReference>
<gene>
    <name evidence="5" type="ORF">M569_11763</name>
</gene>
<accession>S8CET2</accession>
<dbReference type="InterPro" id="IPR005202">
    <property type="entry name" value="TF_GRAS"/>
</dbReference>
<sequence>MKVPFITTGGGGHIASKTTISSAVPPPPAYEPKSVLEIRGSPSPVTEKPSSAAAGDSSVRPEGTESNHALMNPQVEDWDWMTELGLNDDDDDGSSSPVSRREELPAVQYQNLIDFPAGSFDSGQFPEMEFGLLPDFPPAYGDSVEGLSGELATGNWNAGFDFVDELIRLAECFETNSAQLAHMILARLNERLRSPAGKPLQRIAFYFKEALQSLLTAAPHASAGSSKIIQTIKAQKIFAAISPIPTFSSFTAGQALLEAIDGGAPVNVHVVDFDIGFGGHWAPFMKEVAENAQLHHKTAPLPALRISAVVADGYETETNLIRENLTEFARELNIRFDIEFIPVRNFEHQSFKAVRSIDGEKTVVLLSPSIFRHIGAGFMNDLRRRSPQLVVLVDNEVQAGYGTSSYRQTLINGLEFYSNLLESIEASNFTAAAGSGGWDWIRKIETFVLYPKILEIMQSIGRRGTTVRDALAASGLRPVILSQFADVQADCLLRRVQVRGFHVVKPHAEMLLCWHDRPVAATSAWRY</sequence>
<comment type="caution">
    <text evidence="3">Lacks conserved residue(s) required for the propagation of feature annotation.</text>
</comment>
<dbReference type="AlphaFoldDB" id="S8CET2"/>
<feature type="short sequence motif" description="VHIID" evidence="3">
    <location>
        <begin position="268"/>
        <end position="272"/>
    </location>
</feature>
<evidence type="ECO:0000256" key="4">
    <source>
        <dbReference type="SAM" id="MobiDB-lite"/>
    </source>
</evidence>
<feature type="region of interest" description="SAW" evidence="3">
    <location>
        <begin position="458"/>
        <end position="526"/>
    </location>
</feature>